<keyword evidence="4" id="KW-1185">Reference proteome</keyword>
<protein>
    <recommendedName>
        <fullName evidence="2">C2H2-type domain-containing protein</fullName>
    </recommendedName>
</protein>
<dbReference type="InterPro" id="IPR013087">
    <property type="entry name" value="Znf_C2H2_type"/>
</dbReference>
<feature type="compositionally biased region" description="Polar residues" evidence="1">
    <location>
        <begin position="64"/>
        <end position="78"/>
    </location>
</feature>
<sequence length="471" mass="51254">MEIDELANSDGDDEIDLVPLVMSDLDPQFPKAAATQKETPTPPAARSAKSAHLSGLSIRHPTTPHKTNGVNKTSSTAAVRQPIVTIPLASTTPTAHRPHTSTPKKEVPTAASVSLPALYTPKKNDTDSGTSVPQPPDSPENAPASAKTKSPIVAVGRRSKKVSDVRIKGGRPKGWKPGMSYREVALRNLGVDPNDPSLPPKVLLPPRPRGRPPGRPRLPGRPKVKPTQSLGFKRIGRPPIQSIDAVQRSIFLNNQACFAPFMCEWAGCHAELQNMATLRKHVAVVHGRPASAVKTCQWRKCASRVPRVEYKDSADTDADGRTLLEHIEYQHLTPLSWHRGDGFANNGHTGPPEPPAAAALLTKSRSRDEAKLKTKDDAKASATIPAASFYTGASAGTAPEMSLDGIPSEDLPRYLLDDEGKQVTPLLRDTVLESSPTFWTQEERGRRLKDLYRLQQQHLNKRPDRSLGRMI</sequence>
<name>A0ABP0C3T2_9PEZI</name>
<feature type="region of interest" description="Disordered" evidence="1">
    <location>
        <begin position="28"/>
        <end position="178"/>
    </location>
</feature>
<dbReference type="PROSITE" id="PS00028">
    <property type="entry name" value="ZINC_FINGER_C2H2_1"/>
    <property type="match status" value="1"/>
</dbReference>
<feature type="compositionally biased region" description="Basic residues" evidence="1">
    <location>
        <begin position="208"/>
        <end position="224"/>
    </location>
</feature>
<evidence type="ECO:0000313" key="4">
    <source>
        <dbReference type="Proteomes" id="UP001642482"/>
    </source>
</evidence>
<reference evidence="3 4" key="1">
    <citation type="submission" date="2024-01" db="EMBL/GenBank/DDBJ databases">
        <authorList>
            <person name="Allen C."/>
            <person name="Tagirdzhanova G."/>
        </authorList>
    </citation>
    <scope>NUCLEOTIDE SEQUENCE [LARGE SCALE GENOMIC DNA]</scope>
</reference>
<comment type="caution">
    <text evidence="3">The sequence shown here is derived from an EMBL/GenBank/DDBJ whole genome shotgun (WGS) entry which is preliminary data.</text>
</comment>
<gene>
    <name evidence="3" type="ORF">SEUCBS140593_006299</name>
</gene>
<feature type="domain" description="C2H2-type" evidence="2">
    <location>
        <begin position="263"/>
        <end position="286"/>
    </location>
</feature>
<evidence type="ECO:0000313" key="3">
    <source>
        <dbReference type="EMBL" id="CAK7226624.1"/>
    </source>
</evidence>
<organism evidence="3 4">
    <name type="scientific">Sporothrix eucalyptigena</name>
    <dbReference type="NCBI Taxonomy" id="1812306"/>
    <lineage>
        <taxon>Eukaryota</taxon>
        <taxon>Fungi</taxon>
        <taxon>Dikarya</taxon>
        <taxon>Ascomycota</taxon>
        <taxon>Pezizomycotina</taxon>
        <taxon>Sordariomycetes</taxon>
        <taxon>Sordariomycetidae</taxon>
        <taxon>Ophiostomatales</taxon>
        <taxon>Ophiostomataceae</taxon>
        <taxon>Sporothrix</taxon>
    </lineage>
</organism>
<feature type="region of interest" description="Disordered" evidence="1">
    <location>
        <begin position="190"/>
        <end position="235"/>
    </location>
</feature>
<evidence type="ECO:0000259" key="2">
    <source>
        <dbReference type="PROSITE" id="PS00028"/>
    </source>
</evidence>
<accession>A0ABP0C3T2</accession>
<proteinExistence type="predicted"/>
<dbReference type="EMBL" id="CAWUHD010000067">
    <property type="protein sequence ID" value="CAK7226624.1"/>
    <property type="molecule type" value="Genomic_DNA"/>
</dbReference>
<evidence type="ECO:0000256" key="1">
    <source>
        <dbReference type="SAM" id="MobiDB-lite"/>
    </source>
</evidence>
<dbReference type="Proteomes" id="UP001642482">
    <property type="component" value="Unassembled WGS sequence"/>
</dbReference>
<feature type="compositionally biased region" description="Pro residues" evidence="1">
    <location>
        <begin position="196"/>
        <end position="207"/>
    </location>
</feature>